<sequence length="227" mass="26369">MDVWGIIIRTILIYVVVIIVMRIMGKREIGKLSVIDLVVSIMIAEIAVIVIEDTSRPMLDGILPMVILLLIQIITAMISLKNEKLRKWLDGVPSIIIKNGKLNREEMKKQRYNLDDLLLQLRHNNISDLKDVEFAILETNGNLSVVEKNEKNNSMPNELTNFRYEGLPLPLILDGKVQDDHLEKINKTRFWFKNQLQEHGVYDFKDVFFCSINHRGELYIDLKDKKN</sequence>
<keyword evidence="4 7" id="KW-0812">Transmembrane</keyword>
<name>A0ABT9ITY9_9BACL</name>
<comment type="caution">
    <text evidence="9">The sequence shown here is derived from an EMBL/GenBank/DDBJ whole genome shotgun (WGS) entry which is preliminary data.</text>
</comment>
<proteinExistence type="inferred from homology"/>
<feature type="transmembrane region" description="Helical" evidence="7">
    <location>
        <begin position="62"/>
        <end position="80"/>
    </location>
</feature>
<evidence type="ECO:0000256" key="7">
    <source>
        <dbReference type="SAM" id="Phobius"/>
    </source>
</evidence>
<evidence type="ECO:0000256" key="3">
    <source>
        <dbReference type="ARBA" id="ARBA00022475"/>
    </source>
</evidence>
<gene>
    <name evidence="9" type="ORF">Q5Y73_01470</name>
</gene>
<evidence type="ECO:0000256" key="1">
    <source>
        <dbReference type="ARBA" id="ARBA00004651"/>
    </source>
</evidence>
<keyword evidence="6 7" id="KW-0472">Membrane</keyword>
<accession>A0ABT9ITY9</accession>
<feature type="domain" description="YetF C-terminal" evidence="8">
    <location>
        <begin position="81"/>
        <end position="212"/>
    </location>
</feature>
<evidence type="ECO:0000256" key="6">
    <source>
        <dbReference type="ARBA" id="ARBA00023136"/>
    </source>
</evidence>
<feature type="transmembrane region" description="Helical" evidence="7">
    <location>
        <begin position="32"/>
        <end position="50"/>
    </location>
</feature>
<dbReference type="RefSeq" id="WP_305990074.1">
    <property type="nucleotide sequence ID" value="NZ_JAVAMP010000001.1"/>
</dbReference>
<keyword evidence="5 7" id="KW-1133">Transmembrane helix</keyword>
<evidence type="ECO:0000313" key="10">
    <source>
        <dbReference type="Proteomes" id="UP001231941"/>
    </source>
</evidence>
<evidence type="ECO:0000256" key="2">
    <source>
        <dbReference type="ARBA" id="ARBA00006448"/>
    </source>
</evidence>
<comment type="similarity">
    <text evidence="2">Belongs to the UPF0702 family.</text>
</comment>
<dbReference type="Proteomes" id="UP001231941">
    <property type="component" value="Unassembled WGS sequence"/>
</dbReference>
<feature type="transmembrane region" description="Helical" evidence="7">
    <location>
        <begin position="6"/>
        <end position="25"/>
    </location>
</feature>
<comment type="subcellular location">
    <subcellularLocation>
        <location evidence="1">Cell membrane</location>
        <topology evidence="1">Multi-pass membrane protein</topology>
    </subcellularLocation>
</comment>
<dbReference type="EMBL" id="JAVAMP010000001">
    <property type="protein sequence ID" value="MDP5272767.1"/>
    <property type="molecule type" value="Genomic_DNA"/>
</dbReference>
<keyword evidence="3" id="KW-1003">Cell membrane</keyword>
<dbReference type="Pfam" id="PF04239">
    <property type="entry name" value="DUF421"/>
    <property type="match status" value="1"/>
</dbReference>
<evidence type="ECO:0000313" key="9">
    <source>
        <dbReference type="EMBL" id="MDP5272767.1"/>
    </source>
</evidence>
<protein>
    <submittedName>
        <fullName evidence="9">DUF421 domain-containing protein</fullName>
    </submittedName>
</protein>
<dbReference type="InterPro" id="IPR007353">
    <property type="entry name" value="DUF421"/>
</dbReference>
<evidence type="ECO:0000256" key="4">
    <source>
        <dbReference type="ARBA" id="ARBA00022692"/>
    </source>
</evidence>
<dbReference type="PANTHER" id="PTHR34582:SF6">
    <property type="entry name" value="UPF0702 TRANSMEMBRANE PROTEIN YCAP"/>
    <property type="match status" value="1"/>
</dbReference>
<dbReference type="Gene3D" id="3.30.240.20">
    <property type="entry name" value="bsu07140 like domains"/>
    <property type="match status" value="2"/>
</dbReference>
<evidence type="ECO:0000256" key="5">
    <source>
        <dbReference type="ARBA" id="ARBA00022989"/>
    </source>
</evidence>
<reference evidence="9 10" key="1">
    <citation type="submission" date="2023-08" db="EMBL/GenBank/DDBJ databases">
        <authorList>
            <person name="Park J.-S."/>
        </authorList>
    </citation>
    <scope>NUCLEOTIDE SEQUENCE [LARGE SCALE GENOMIC DNA]</scope>
    <source>
        <strain evidence="9 10">2205SS18-9</strain>
    </source>
</reference>
<keyword evidence="10" id="KW-1185">Reference proteome</keyword>
<evidence type="ECO:0000259" key="8">
    <source>
        <dbReference type="Pfam" id="PF04239"/>
    </source>
</evidence>
<dbReference type="PANTHER" id="PTHR34582">
    <property type="entry name" value="UPF0702 TRANSMEMBRANE PROTEIN YCAP"/>
    <property type="match status" value="1"/>
</dbReference>
<dbReference type="InterPro" id="IPR023090">
    <property type="entry name" value="UPF0702_alpha/beta_dom_sf"/>
</dbReference>
<organism evidence="9 10">
    <name type="scientific">Chengkuizengella axinellae</name>
    <dbReference type="NCBI Taxonomy" id="3064388"/>
    <lineage>
        <taxon>Bacteria</taxon>
        <taxon>Bacillati</taxon>
        <taxon>Bacillota</taxon>
        <taxon>Bacilli</taxon>
        <taxon>Bacillales</taxon>
        <taxon>Paenibacillaceae</taxon>
        <taxon>Chengkuizengella</taxon>
    </lineage>
</organism>